<dbReference type="PANTHER" id="PTHR43031">
    <property type="entry name" value="FAD-DEPENDENT OXIDOREDUCTASE"/>
    <property type="match status" value="1"/>
</dbReference>
<evidence type="ECO:0000313" key="2">
    <source>
        <dbReference type="EMBL" id="PRY82297.1"/>
    </source>
</evidence>
<dbReference type="SMART" id="SM00450">
    <property type="entry name" value="RHOD"/>
    <property type="match status" value="1"/>
</dbReference>
<dbReference type="PROSITE" id="PS50206">
    <property type="entry name" value="RHODANESE_3"/>
    <property type="match status" value="1"/>
</dbReference>
<reference evidence="2 3" key="1">
    <citation type="submission" date="2018-03" db="EMBL/GenBank/DDBJ databases">
        <title>Genomic Encyclopedia of Archaeal and Bacterial Type Strains, Phase II (KMG-II): from individual species to whole genera.</title>
        <authorList>
            <person name="Goeker M."/>
        </authorList>
    </citation>
    <scope>NUCLEOTIDE SEQUENCE [LARGE SCALE GENOMIC DNA]</scope>
    <source>
        <strain evidence="2 3">DSM 13175</strain>
    </source>
</reference>
<dbReference type="SUPFAM" id="SSF52821">
    <property type="entry name" value="Rhodanese/Cell cycle control phosphatase"/>
    <property type="match status" value="1"/>
</dbReference>
<dbReference type="Gene3D" id="3.40.250.10">
    <property type="entry name" value="Rhodanese-like domain"/>
    <property type="match status" value="1"/>
</dbReference>
<dbReference type="InterPro" id="IPR050229">
    <property type="entry name" value="GlpE_sulfurtransferase"/>
</dbReference>
<name>A0A2T0W6F6_9LACT</name>
<dbReference type="Pfam" id="PF00581">
    <property type="entry name" value="Rhodanese"/>
    <property type="match status" value="1"/>
</dbReference>
<protein>
    <submittedName>
        <fullName evidence="2">Rhodanese-related sulfurtransferase</fullName>
    </submittedName>
</protein>
<dbReference type="InterPro" id="IPR001307">
    <property type="entry name" value="Thiosulphate_STrfase_CS"/>
</dbReference>
<dbReference type="AlphaFoldDB" id="A0A2T0W6F6"/>
<accession>A0A2T0W6F6</accession>
<dbReference type="OrthoDB" id="9800872at2"/>
<dbReference type="GO" id="GO:0004792">
    <property type="term" value="F:thiosulfate-cyanide sulfurtransferase activity"/>
    <property type="evidence" value="ECO:0007669"/>
    <property type="project" value="InterPro"/>
</dbReference>
<gene>
    <name evidence="2" type="ORF">CLV38_11334</name>
</gene>
<dbReference type="Proteomes" id="UP000238205">
    <property type="component" value="Unassembled WGS sequence"/>
</dbReference>
<dbReference type="PANTHER" id="PTHR43031:SF17">
    <property type="entry name" value="SULFURTRANSFERASE YTWF-RELATED"/>
    <property type="match status" value="1"/>
</dbReference>
<dbReference type="CDD" id="cd00158">
    <property type="entry name" value="RHOD"/>
    <property type="match status" value="1"/>
</dbReference>
<dbReference type="EMBL" id="PVTO01000013">
    <property type="protein sequence ID" value="PRY82297.1"/>
    <property type="molecule type" value="Genomic_DNA"/>
</dbReference>
<dbReference type="PROSITE" id="PS00380">
    <property type="entry name" value="RHODANESE_1"/>
    <property type="match status" value="1"/>
</dbReference>
<keyword evidence="2" id="KW-0808">Transferase</keyword>
<organism evidence="2 3">
    <name type="scientific">Alkalibacterium olivapovliticus</name>
    <dbReference type="NCBI Taxonomy" id="99907"/>
    <lineage>
        <taxon>Bacteria</taxon>
        <taxon>Bacillati</taxon>
        <taxon>Bacillota</taxon>
        <taxon>Bacilli</taxon>
        <taxon>Lactobacillales</taxon>
        <taxon>Carnobacteriaceae</taxon>
        <taxon>Alkalibacterium</taxon>
    </lineage>
</organism>
<keyword evidence="3" id="KW-1185">Reference proteome</keyword>
<comment type="caution">
    <text evidence="2">The sequence shown here is derived from an EMBL/GenBank/DDBJ whole genome shotgun (WGS) entry which is preliminary data.</text>
</comment>
<dbReference type="InterPro" id="IPR036873">
    <property type="entry name" value="Rhodanese-like_dom_sf"/>
</dbReference>
<dbReference type="InterPro" id="IPR001763">
    <property type="entry name" value="Rhodanese-like_dom"/>
</dbReference>
<dbReference type="RefSeq" id="WP_106193700.1">
    <property type="nucleotide sequence ID" value="NZ_PVTO01000013.1"/>
</dbReference>
<proteinExistence type="predicted"/>
<evidence type="ECO:0000259" key="1">
    <source>
        <dbReference type="PROSITE" id="PS50206"/>
    </source>
</evidence>
<evidence type="ECO:0000313" key="3">
    <source>
        <dbReference type="Proteomes" id="UP000238205"/>
    </source>
</evidence>
<feature type="domain" description="Rhodanese" evidence="1">
    <location>
        <begin position="20"/>
        <end position="105"/>
    </location>
</feature>
<sequence length="105" mass="11604">MFGLFKSIPSVNTAQLEAELRNKPMILDVRTPGEYRVGHIPGAKNVPLNTIEQYQGKKQAKLYVVCQSGMRSKRVASSLKKKGYEVVNVRGGMSQWSGHVRGGTN</sequence>